<dbReference type="AlphaFoldDB" id="A0A7V1LQ11"/>
<dbReference type="Proteomes" id="UP000886005">
    <property type="component" value="Unassembled WGS sequence"/>
</dbReference>
<comment type="caution">
    <text evidence="5">The sequence shown here is derived from an EMBL/GenBank/DDBJ whole genome shotgun (WGS) entry which is preliminary data.</text>
</comment>
<reference evidence="5" key="1">
    <citation type="journal article" date="2020" name="mSystems">
        <title>Genome- and Community-Level Interaction Insights into Carbon Utilization and Element Cycling Functions of Hydrothermarchaeota in Hydrothermal Sediment.</title>
        <authorList>
            <person name="Zhou Z."/>
            <person name="Liu Y."/>
            <person name="Xu W."/>
            <person name="Pan J."/>
            <person name="Luo Z.H."/>
            <person name="Li M."/>
        </authorList>
    </citation>
    <scope>NUCLEOTIDE SEQUENCE [LARGE SCALE GENOMIC DNA]</scope>
    <source>
        <strain evidence="5">HyVt-456</strain>
    </source>
</reference>
<dbReference type="GO" id="GO:0003700">
    <property type="term" value="F:DNA-binding transcription factor activity"/>
    <property type="evidence" value="ECO:0007669"/>
    <property type="project" value="TreeGrafter"/>
</dbReference>
<dbReference type="InterPro" id="IPR028082">
    <property type="entry name" value="Peripla_BP_I"/>
</dbReference>
<evidence type="ECO:0000256" key="3">
    <source>
        <dbReference type="ARBA" id="ARBA00023163"/>
    </source>
</evidence>
<name>A0A7V1LQ11_CALAY</name>
<evidence type="ECO:0000313" key="5">
    <source>
        <dbReference type="EMBL" id="HED12023.1"/>
    </source>
</evidence>
<dbReference type="PANTHER" id="PTHR30146:SF109">
    <property type="entry name" value="HTH-TYPE TRANSCRIPTIONAL REGULATOR GALS"/>
    <property type="match status" value="1"/>
</dbReference>
<accession>A0A7V1LQ11</accession>
<proteinExistence type="predicted"/>
<dbReference type="InterPro" id="IPR001761">
    <property type="entry name" value="Peripla_BP/Lac1_sug-bd_dom"/>
</dbReference>
<dbReference type="SUPFAM" id="SSF53822">
    <property type="entry name" value="Periplasmic binding protein-like I"/>
    <property type="match status" value="1"/>
</dbReference>
<dbReference type="InterPro" id="IPR000843">
    <property type="entry name" value="HTH_LacI"/>
</dbReference>
<gene>
    <name evidence="5" type="ORF">ENJ10_15135</name>
</gene>
<dbReference type="SMART" id="SM00354">
    <property type="entry name" value="HTH_LACI"/>
    <property type="match status" value="1"/>
</dbReference>
<evidence type="ECO:0000256" key="1">
    <source>
        <dbReference type="ARBA" id="ARBA00023015"/>
    </source>
</evidence>
<dbReference type="CDD" id="cd01392">
    <property type="entry name" value="HTH_LacI"/>
    <property type="match status" value="1"/>
</dbReference>
<dbReference type="EMBL" id="DRLD01000431">
    <property type="protein sequence ID" value="HED12023.1"/>
    <property type="molecule type" value="Genomic_DNA"/>
</dbReference>
<organism evidence="5">
    <name type="scientific">Caldithrix abyssi</name>
    <dbReference type="NCBI Taxonomy" id="187145"/>
    <lineage>
        <taxon>Bacteria</taxon>
        <taxon>Pseudomonadati</taxon>
        <taxon>Calditrichota</taxon>
        <taxon>Calditrichia</taxon>
        <taxon>Calditrichales</taxon>
        <taxon>Calditrichaceae</taxon>
        <taxon>Caldithrix</taxon>
    </lineage>
</organism>
<keyword evidence="1" id="KW-0805">Transcription regulation</keyword>
<sequence length="260" mass="29145">MNSPKRITLNDIALRLGISKVAVSKALRDHPDISPATRARVKQMAESLGYVPNYMARNLSARKTLTVGLVVPKIAHHFFSQAIEAIYETAEESNYEIILTVSREDESRERRQIKTLLSMRVDGLLVSLAQNTRRTDVFREVRDHGLPLVFFDRVPDEPGYSAVTTDDHRGAYESVAWFAARGYKKIAHIGGYRHTGIGRRRDSGYRAAMEKYGHDIPSGFVVEGGFSEEDGYRGLMKIYDRVGLPEVLFTVTFPVALGAV</sequence>
<evidence type="ECO:0000259" key="4">
    <source>
        <dbReference type="PROSITE" id="PS50932"/>
    </source>
</evidence>
<dbReference type="SUPFAM" id="SSF47413">
    <property type="entry name" value="lambda repressor-like DNA-binding domains"/>
    <property type="match status" value="1"/>
</dbReference>
<evidence type="ECO:0000256" key="2">
    <source>
        <dbReference type="ARBA" id="ARBA00023125"/>
    </source>
</evidence>
<dbReference type="Gene3D" id="1.10.260.40">
    <property type="entry name" value="lambda repressor-like DNA-binding domains"/>
    <property type="match status" value="1"/>
</dbReference>
<dbReference type="Pfam" id="PF00532">
    <property type="entry name" value="Peripla_BP_1"/>
    <property type="match status" value="1"/>
</dbReference>
<dbReference type="Pfam" id="PF00356">
    <property type="entry name" value="LacI"/>
    <property type="match status" value="1"/>
</dbReference>
<protein>
    <submittedName>
        <fullName evidence="5">LacI family transcriptional regulator</fullName>
    </submittedName>
</protein>
<keyword evidence="2" id="KW-0238">DNA-binding</keyword>
<dbReference type="PROSITE" id="PS50932">
    <property type="entry name" value="HTH_LACI_2"/>
    <property type="match status" value="1"/>
</dbReference>
<keyword evidence="3" id="KW-0804">Transcription</keyword>
<feature type="domain" description="HTH lacI-type" evidence="4">
    <location>
        <begin position="7"/>
        <end position="61"/>
    </location>
</feature>
<dbReference type="InterPro" id="IPR010982">
    <property type="entry name" value="Lambda_DNA-bd_dom_sf"/>
</dbReference>
<dbReference type="PANTHER" id="PTHR30146">
    <property type="entry name" value="LACI-RELATED TRANSCRIPTIONAL REPRESSOR"/>
    <property type="match status" value="1"/>
</dbReference>
<dbReference type="GO" id="GO:0000976">
    <property type="term" value="F:transcription cis-regulatory region binding"/>
    <property type="evidence" value="ECO:0007669"/>
    <property type="project" value="TreeGrafter"/>
</dbReference>
<dbReference type="CDD" id="cd06267">
    <property type="entry name" value="PBP1_LacI_sugar_binding-like"/>
    <property type="match status" value="1"/>
</dbReference>
<dbReference type="Gene3D" id="3.40.50.2300">
    <property type="match status" value="2"/>
</dbReference>
<feature type="non-terminal residue" evidence="5">
    <location>
        <position position="260"/>
    </location>
</feature>